<dbReference type="EMBL" id="FLUQ01000002">
    <property type="protein sequence ID" value="SBW02759.1"/>
    <property type="molecule type" value="Genomic_DNA"/>
</dbReference>
<evidence type="ECO:0000256" key="1">
    <source>
        <dbReference type="ARBA" id="ARBA00022741"/>
    </source>
</evidence>
<dbReference type="InterPro" id="IPR013986">
    <property type="entry name" value="DExx_box_DNA_helicase_dom_sf"/>
</dbReference>
<feature type="domain" description="UvrD-like helicase C-terminal" evidence="8">
    <location>
        <begin position="827"/>
        <end position="1107"/>
    </location>
</feature>
<gene>
    <name evidence="9" type="ORF">KL86DPRO_20027</name>
</gene>
<dbReference type="PANTHER" id="PTHR40084:SF1">
    <property type="entry name" value="PHOSPHOTRANSFERASE"/>
    <property type="match status" value="1"/>
</dbReference>
<accession>A0A212JTJ5</accession>
<organism evidence="9">
    <name type="scientific">uncultured delta proteobacterium</name>
    <dbReference type="NCBI Taxonomy" id="34034"/>
    <lineage>
        <taxon>Bacteria</taxon>
        <taxon>Deltaproteobacteria</taxon>
        <taxon>environmental samples</taxon>
    </lineage>
</organism>
<evidence type="ECO:0000256" key="6">
    <source>
        <dbReference type="SAM" id="MobiDB-lite"/>
    </source>
</evidence>
<evidence type="ECO:0000256" key="3">
    <source>
        <dbReference type="ARBA" id="ARBA00022806"/>
    </source>
</evidence>
<evidence type="ECO:0000313" key="9">
    <source>
        <dbReference type="EMBL" id="SBW02759.1"/>
    </source>
</evidence>
<feature type="region of interest" description="Disordered" evidence="6">
    <location>
        <begin position="493"/>
        <end position="576"/>
    </location>
</feature>
<dbReference type="CDD" id="cd18807">
    <property type="entry name" value="SF1_C_UvrD"/>
    <property type="match status" value="1"/>
</dbReference>
<dbReference type="SUPFAM" id="SSF52540">
    <property type="entry name" value="P-loop containing nucleoside triphosphate hydrolases"/>
    <property type="match status" value="1"/>
</dbReference>
<keyword evidence="4 5" id="KW-0067">ATP-binding</keyword>
<evidence type="ECO:0000256" key="5">
    <source>
        <dbReference type="PROSITE-ProRule" id="PRU00560"/>
    </source>
</evidence>
<dbReference type="Gene3D" id="3.20.20.140">
    <property type="entry name" value="Metal-dependent hydrolases"/>
    <property type="match status" value="1"/>
</dbReference>
<evidence type="ECO:0000259" key="7">
    <source>
        <dbReference type="PROSITE" id="PS51198"/>
    </source>
</evidence>
<protein>
    <submittedName>
        <fullName evidence="9">UvrD/REP helicase</fullName>
    </submittedName>
</protein>
<evidence type="ECO:0000259" key="8">
    <source>
        <dbReference type="PROSITE" id="PS51217"/>
    </source>
</evidence>
<dbReference type="AlphaFoldDB" id="A0A212JTJ5"/>
<name>A0A212JTJ5_9DELT</name>
<dbReference type="PANTHER" id="PTHR40084">
    <property type="entry name" value="PHOSPHOHYDROLASE, PHP FAMILY"/>
    <property type="match status" value="1"/>
</dbReference>
<dbReference type="PROSITE" id="PS51198">
    <property type="entry name" value="UVRD_HELICASE_ATP_BIND"/>
    <property type="match status" value="1"/>
</dbReference>
<feature type="compositionally biased region" description="Low complexity" evidence="6">
    <location>
        <begin position="550"/>
        <end position="566"/>
    </location>
</feature>
<dbReference type="GO" id="GO:0005524">
    <property type="term" value="F:ATP binding"/>
    <property type="evidence" value="ECO:0007669"/>
    <property type="project" value="UniProtKB-UniRule"/>
</dbReference>
<dbReference type="Gene3D" id="1.10.10.160">
    <property type="match status" value="1"/>
</dbReference>
<dbReference type="SUPFAM" id="SSF89550">
    <property type="entry name" value="PHP domain-like"/>
    <property type="match status" value="1"/>
</dbReference>
<dbReference type="GO" id="GO:0016787">
    <property type="term" value="F:hydrolase activity"/>
    <property type="evidence" value="ECO:0007669"/>
    <property type="project" value="UniProtKB-UniRule"/>
</dbReference>
<feature type="domain" description="UvrD-like helicase ATP-binding" evidence="7">
    <location>
        <begin position="568"/>
        <end position="826"/>
    </location>
</feature>
<evidence type="ECO:0000256" key="2">
    <source>
        <dbReference type="ARBA" id="ARBA00022801"/>
    </source>
</evidence>
<keyword evidence="3 5" id="KW-0347">Helicase</keyword>
<feature type="compositionally biased region" description="Low complexity" evidence="6">
    <location>
        <begin position="514"/>
        <end position="524"/>
    </location>
</feature>
<feature type="binding site" evidence="5">
    <location>
        <begin position="589"/>
        <end position="596"/>
    </location>
    <ligand>
        <name>ATP</name>
        <dbReference type="ChEBI" id="CHEBI:30616"/>
    </ligand>
</feature>
<dbReference type="InterPro" id="IPR016195">
    <property type="entry name" value="Pol/histidinol_Pase-like"/>
</dbReference>
<evidence type="ECO:0000256" key="4">
    <source>
        <dbReference type="ARBA" id="ARBA00022840"/>
    </source>
</evidence>
<dbReference type="Pfam" id="PF00580">
    <property type="entry name" value="UvrD-helicase"/>
    <property type="match status" value="1"/>
</dbReference>
<keyword evidence="1 5" id="KW-0547">Nucleotide-binding</keyword>
<dbReference type="Gene3D" id="3.40.50.300">
    <property type="entry name" value="P-loop containing nucleotide triphosphate hydrolases"/>
    <property type="match status" value="3"/>
</dbReference>
<dbReference type="InterPro" id="IPR014017">
    <property type="entry name" value="DNA_helicase_UvrD-like_C"/>
</dbReference>
<reference evidence="9" key="1">
    <citation type="submission" date="2016-04" db="EMBL/GenBank/DDBJ databases">
        <authorList>
            <person name="Evans L.H."/>
            <person name="Alamgir A."/>
            <person name="Owens N."/>
            <person name="Weber N.D."/>
            <person name="Virtaneva K."/>
            <person name="Barbian K."/>
            <person name="Babar A."/>
            <person name="Rosenke K."/>
        </authorList>
    </citation>
    <scope>NUCLEOTIDE SEQUENCE</scope>
    <source>
        <strain evidence="9">86</strain>
    </source>
</reference>
<sequence>MLRLANRKVFDKLPPYTESIATAPGRCLGREQGRKAVKGVFMKQFRADLHIHSRYSRATSRRLTPANLAAWAQVKGLHVLGSGDFTHSGWRKELKDALTFDEDTGLYRVRETKAVDAELPEYTGGEGKSPLFMLQAEISSIYKRGGAVRKVHNLVFVPDFAAADNLCKKLAVVGNLESDGRPILGLDSRDLLEMVLETAPNAFLVPAHIWTPWFALFGSKSGFNDITECFGDLSNEVFALETGLSSDPEMNRLWSALDRFKLISNSDAHSGENLGREANLFTGPATYDGMYRALKGLPTETVFDGTLEFYPEEGKYHLDGHRKCNVVLTPKETRELGGICPVCGKPLTVGVLYRVMELADRDEPVYPQGPQGPGGENGAGGKNFASLIPLPEILAEILGNGSKSKKVAALYAKVVAKFGSELEILQTVPVDDLARFMPPLGEGVDRMRKGLVTREGGYDGEYGVVTVFSEQERREFTKGALLTGFTPAAVGLTLDGKETEAPKRRRAKKREEGTGTAPADAAPAAPAPEAPRPEAFSPEPLPQDGPDVTAAPGAPGAPGGNAPAEAPLRKNEAQAKAVAAGPGPVLVIAGPGTGKTRTLVERVLHLLEKGVSARHILAVTFTRRAAGEMDERIAAALEGKTGKDAPMPRSDTLHALAFELWHKTHDEAPTLLSEEAARRVFAEANGDVSKARLREAWDAISLAREKREALDDDLAGMYARYSRQKGGWNLADYTDLLEFWLEQIQTGLYTTPWAEILVDEIQDLSHLQLTLLKAILPADGRGFFGIGDPDQSIYGFRGAHGEAQAFFKAAWPSIAVITLRENYRSAPAILNAASSLLGEKSACGKLVAAREEAPGAENAARMHLFEAPSADAEASWVAAQVRALVGGSSLTLRNQVREAGLALPEAGEYSPSDIAILVRMRSLAPLLQKALTRVGLLAAVPEDEGFWMDERVARIIREAGRMIGISGGQEEDRLPCSDAVITRGPAGIAAYFEGLEFFDPMFWQSTAFKALDRAYREYGGWQGLINWVHLQTELEQVKSKSERVQIMSLHAAKGLEFKAVFLPALEDGLLPFAGPGMLTGQVDRAAPPADIDEERRLFYVGLTRAKENLFLSHAAHRKLYGRELHLKPSRFLADLPLEGLSRSALVAKQKREEQQLKLL</sequence>
<dbReference type="InterPro" id="IPR014016">
    <property type="entry name" value="UvrD-like_ATP-bd"/>
</dbReference>
<dbReference type="CDD" id="cd17932">
    <property type="entry name" value="DEXQc_UvrD"/>
    <property type="match status" value="1"/>
</dbReference>
<dbReference type="InterPro" id="IPR027417">
    <property type="entry name" value="P-loop_NTPase"/>
</dbReference>
<dbReference type="CDD" id="cd19067">
    <property type="entry name" value="PfuEndoQ-like"/>
    <property type="match status" value="1"/>
</dbReference>
<proteinExistence type="predicted"/>
<dbReference type="Pfam" id="PF13361">
    <property type="entry name" value="UvrD_C"/>
    <property type="match status" value="2"/>
</dbReference>
<dbReference type="PROSITE" id="PS51217">
    <property type="entry name" value="UVRD_HELICASE_CTER"/>
    <property type="match status" value="1"/>
</dbReference>
<dbReference type="GO" id="GO:0004386">
    <property type="term" value="F:helicase activity"/>
    <property type="evidence" value="ECO:0007669"/>
    <property type="project" value="UniProtKB-UniRule"/>
</dbReference>
<keyword evidence="2 5" id="KW-0378">Hydrolase</keyword>